<organism evidence="7 8">
    <name type="scientific">Candidatus Niyogibacteria bacterium CG10_big_fil_rev_8_21_14_0_10_46_36</name>
    <dbReference type="NCBI Taxonomy" id="1974726"/>
    <lineage>
        <taxon>Bacteria</taxon>
        <taxon>Candidatus Niyogiibacteriota</taxon>
    </lineage>
</organism>
<reference evidence="8" key="1">
    <citation type="submission" date="2017-09" db="EMBL/GenBank/DDBJ databases">
        <title>Depth-based differentiation of microbial function through sediment-hosted aquifers and enrichment of novel symbionts in the deep terrestrial subsurface.</title>
        <authorList>
            <person name="Probst A.J."/>
            <person name="Ladd B."/>
            <person name="Jarett J.K."/>
            <person name="Geller-Mcgrath D.E."/>
            <person name="Sieber C.M.K."/>
            <person name="Emerson J.B."/>
            <person name="Anantharaman K."/>
            <person name="Thomas B.C."/>
            <person name="Malmstrom R."/>
            <person name="Stieglmeier M."/>
            <person name="Klingl A."/>
            <person name="Woyke T."/>
            <person name="Ryan C.M."/>
            <person name="Banfield J.F."/>
        </authorList>
    </citation>
    <scope>NUCLEOTIDE SEQUENCE [LARGE SCALE GENOMIC DNA]</scope>
</reference>
<feature type="transmembrane region" description="Helical" evidence="5">
    <location>
        <begin position="94"/>
        <end position="112"/>
    </location>
</feature>
<keyword evidence="2 5" id="KW-0812">Transmembrane</keyword>
<evidence type="ECO:0000259" key="6">
    <source>
        <dbReference type="Pfam" id="PF07291"/>
    </source>
</evidence>
<dbReference type="AlphaFoldDB" id="A0A2H0TCU2"/>
<dbReference type="Pfam" id="PF07291">
    <property type="entry name" value="MauE"/>
    <property type="match status" value="1"/>
</dbReference>
<dbReference type="GO" id="GO:0016020">
    <property type="term" value="C:membrane"/>
    <property type="evidence" value="ECO:0007669"/>
    <property type="project" value="UniProtKB-SubCell"/>
</dbReference>
<dbReference type="InterPro" id="IPR009908">
    <property type="entry name" value="Methylamine_util_MauE"/>
</dbReference>
<comment type="subcellular location">
    <subcellularLocation>
        <location evidence="1">Membrane</location>
        <topology evidence="1">Multi-pass membrane protein</topology>
    </subcellularLocation>
</comment>
<evidence type="ECO:0000256" key="1">
    <source>
        <dbReference type="ARBA" id="ARBA00004141"/>
    </source>
</evidence>
<feature type="transmembrane region" description="Helical" evidence="5">
    <location>
        <begin position="160"/>
        <end position="177"/>
    </location>
</feature>
<accession>A0A2H0TCU2</accession>
<evidence type="ECO:0000313" key="7">
    <source>
        <dbReference type="EMBL" id="PIR69380.1"/>
    </source>
</evidence>
<keyword evidence="4 5" id="KW-0472">Membrane</keyword>
<evidence type="ECO:0000256" key="4">
    <source>
        <dbReference type="ARBA" id="ARBA00023136"/>
    </source>
</evidence>
<sequence>MHEHTHGQEHAGHVDTSAIRRSFRDFIPLVVIFGVIALFTIMQSMRAGAWETAYLMRNFMGAFFIVFGGFKIIRWKGFVDAYQIYDIVAKRSRVYGYTYPIIELGLGFSYLFSFQLALVQVITIAIMCIGAIGVGQELVKKNTIPCACLGVVFKIPMTKVTFFEDILMAAMAAGMFFV</sequence>
<evidence type="ECO:0000256" key="2">
    <source>
        <dbReference type="ARBA" id="ARBA00022692"/>
    </source>
</evidence>
<feature type="transmembrane region" description="Helical" evidence="5">
    <location>
        <begin position="118"/>
        <end position="139"/>
    </location>
</feature>
<feature type="transmembrane region" description="Helical" evidence="5">
    <location>
        <begin position="26"/>
        <end position="42"/>
    </location>
</feature>
<evidence type="ECO:0000256" key="3">
    <source>
        <dbReference type="ARBA" id="ARBA00022989"/>
    </source>
</evidence>
<evidence type="ECO:0000256" key="5">
    <source>
        <dbReference type="SAM" id="Phobius"/>
    </source>
</evidence>
<dbReference type="EMBL" id="PFCO01000008">
    <property type="protein sequence ID" value="PIR69380.1"/>
    <property type="molecule type" value="Genomic_DNA"/>
</dbReference>
<name>A0A2H0TCU2_9BACT</name>
<gene>
    <name evidence="7" type="ORF">COU47_03350</name>
</gene>
<dbReference type="GO" id="GO:0030416">
    <property type="term" value="P:methylamine metabolic process"/>
    <property type="evidence" value="ECO:0007669"/>
    <property type="project" value="InterPro"/>
</dbReference>
<dbReference type="Proteomes" id="UP000231503">
    <property type="component" value="Unassembled WGS sequence"/>
</dbReference>
<feature type="transmembrane region" description="Helical" evidence="5">
    <location>
        <begin position="54"/>
        <end position="73"/>
    </location>
</feature>
<feature type="domain" description="Methylamine utilisation protein MauE" evidence="6">
    <location>
        <begin position="53"/>
        <end position="176"/>
    </location>
</feature>
<proteinExistence type="predicted"/>
<comment type="caution">
    <text evidence="7">The sequence shown here is derived from an EMBL/GenBank/DDBJ whole genome shotgun (WGS) entry which is preliminary data.</text>
</comment>
<keyword evidence="3 5" id="KW-1133">Transmembrane helix</keyword>
<evidence type="ECO:0000313" key="8">
    <source>
        <dbReference type="Proteomes" id="UP000231503"/>
    </source>
</evidence>
<protein>
    <recommendedName>
        <fullName evidence="6">Methylamine utilisation protein MauE domain-containing protein</fullName>
    </recommendedName>
</protein>